<sequence length="154" mass="17761">MDDLLCLLRLGEQNPALVPWRYNERLVRFRSEGMKRAPSAERHKSAHVERKPPMRRHAQQPSSPSKRGTQRSLCCFNYHPETPESLAALWARRRPEIAPRMRGEMCRETFRGKGDDTIRVHSLPRLSKKKKSEAGAQGIPNNGIPRIRELMTVV</sequence>
<reference evidence="3" key="2">
    <citation type="submission" date="2015-01" db="EMBL/GenBank/DDBJ databases">
        <title>Evolutionary Origins and Diversification of the Mycorrhizal Mutualists.</title>
        <authorList>
            <consortium name="DOE Joint Genome Institute"/>
            <consortium name="Mycorrhizal Genomics Consortium"/>
            <person name="Kohler A."/>
            <person name="Kuo A."/>
            <person name="Nagy L.G."/>
            <person name="Floudas D."/>
            <person name="Copeland A."/>
            <person name="Barry K.W."/>
            <person name="Cichocki N."/>
            <person name="Veneault-Fourrey C."/>
            <person name="LaButti K."/>
            <person name="Lindquist E.A."/>
            <person name="Lipzen A."/>
            <person name="Lundell T."/>
            <person name="Morin E."/>
            <person name="Murat C."/>
            <person name="Riley R."/>
            <person name="Ohm R."/>
            <person name="Sun H."/>
            <person name="Tunlid A."/>
            <person name="Henrissat B."/>
            <person name="Grigoriev I.V."/>
            <person name="Hibbett D.S."/>
            <person name="Martin F."/>
        </authorList>
    </citation>
    <scope>NUCLEOTIDE SEQUENCE [LARGE SCALE GENOMIC DNA]</scope>
    <source>
        <strain evidence="3">MUT 4182</strain>
    </source>
</reference>
<dbReference type="HOGENOM" id="CLU_1705558_0_0_1"/>
<dbReference type="EMBL" id="KN822969">
    <property type="protein sequence ID" value="KIO30697.1"/>
    <property type="molecule type" value="Genomic_DNA"/>
</dbReference>
<dbReference type="Proteomes" id="UP000054248">
    <property type="component" value="Unassembled WGS sequence"/>
</dbReference>
<keyword evidence="3" id="KW-1185">Reference proteome</keyword>
<feature type="compositionally biased region" description="Basic and acidic residues" evidence="1">
    <location>
        <begin position="34"/>
        <end position="52"/>
    </location>
</feature>
<dbReference type="AlphaFoldDB" id="A0A0C3MAI8"/>
<protein>
    <submittedName>
        <fullName evidence="2">Uncharacterized protein</fullName>
    </submittedName>
</protein>
<feature type="region of interest" description="Disordered" evidence="1">
    <location>
        <begin position="34"/>
        <end position="72"/>
    </location>
</feature>
<gene>
    <name evidence="2" type="ORF">M407DRAFT_5465</name>
</gene>
<evidence type="ECO:0000313" key="2">
    <source>
        <dbReference type="EMBL" id="KIO30697.1"/>
    </source>
</evidence>
<evidence type="ECO:0000313" key="3">
    <source>
        <dbReference type="Proteomes" id="UP000054248"/>
    </source>
</evidence>
<proteinExistence type="predicted"/>
<feature type="compositionally biased region" description="Polar residues" evidence="1">
    <location>
        <begin position="59"/>
        <end position="72"/>
    </location>
</feature>
<evidence type="ECO:0000256" key="1">
    <source>
        <dbReference type="SAM" id="MobiDB-lite"/>
    </source>
</evidence>
<accession>A0A0C3MAI8</accession>
<reference evidence="2 3" key="1">
    <citation type="submission" date="2014-04" db="EMBL/GenBank/DDBJ databases">
        <authorList>
            <consortium name="DOE Joint Genome Institute"/>
            <person name="Kuo A."/>
            <person name="Girlanda M."/>
            <person name="Perotto S."/>
            <person name="Kohler A."/>
            <person name="Nagy L.G."/>
            <person name="Floudas D."/>
            <person name="Copeland A."/>
            <person name="Barry K.W."/>
            <person name="Cichocki N."/>
            <person name="Veneault-Fourrey C."/>
            <person name="LaButti K."/>
            <person name="Lindquist E.A."/>
            <person name="Lipzen A."/>
            <person name="Lundell T."/>
            <person name="Morin E."/>
            <person name="Murat C."/>
            <person name="Sun H."/>
            <person name="Tunlid A."/>
            <person name="Henrissat B."/>
            <person name="Grigoriev I.V."/>
            <person name="Hibbett D.S."/>
            <person name="Martin F."/>
            <person name="Nordberg H.P."/>
            <person name="Cantor M.N."/>
            <person name="Hua S.X."/>
        </authorList>
    </citation>
    <scope>NUCLEOTIDE SEQUENCE [LARGE SCALE GENOMIC DNA]</scope>
    <source>
        <strain evidence="2 3">MUT 4182</strain>
    </source>
</reference>
<name>A0A0C3MAI8_9AGAM</name>
<organism evidence="2 3">
    <name type="scientific">Tulasnella calospora MUT 4182</name>
    <dbReference type="NCBI Taxonomy" id="1051891"/>
    <lineage>
        <taxon>Eukaryota</taxon>
        <taxon>Fungi</taxon>
        <taxon>Dikarya</taxon>
        <taxon>Basidiomycota</taxon>
        <taxon>Agaricomycotina</taxon>
        <taxon>Agaricomycetes</taxon>
        <taxon>Cantharellales</taxon>
        <taxon>Tulasnellaceae</taxon>
        <taxon>Tulasnella</taxon>
    </lineage>
</organism>